<evidence type="ECO:0008006" key="4">
    <source>
        <dbReference type="Google" id="ProtNLM"/>
    </source>
</evidence>
<feature type="transmembrane region" description="Helical" evidence="1">
    <location>
        <begin position="168"/>
        <end position="188"/>
    </location>
</feature>
<feature type="transmembrane region" description="Helical" evidence="1">
    <location>
        <begin position="21"/>
        <end position="40"/>
    </location>
</feature>
<feature type="transmembrane region" description="Helical" evidence="1">
    <location>
        <begin position="105"/>
        <end position="126"/>
    </location>
</feature>
<dbReference type="AlphaFoldDB" id="A0A859FBF8"/>
<feature type="transmembrane region" description="Helical" evidence="1">
    <location>
        <begin position="138"/>
        <end position="156"/>
    </location>
</feature>
<evidence type="ECO:0000256" key="1">
    <source>
        <dbReference type="SAM" id="Phobius"/>
    </source>
</evidence>
<keyword evidence="1" id="KW-0812">Transmembrane</keyword>
<protein>
    <recommendedName>
        <fullName evidence="4">ABC-2 transporter permease</fullName>
    </recommendedName>
</protein>
<gene>
    <name evidence="2" type="ORF">FLK61_24110</name>
</gene>
<dbReference type="EMBL" id="CP041372">
    <property type="protein sequence ID" value="QKS69874.1"/>
    <property type="molecule type" value="Genomic_DNA"/>
</dbReference>
<dbReference type="KEGG" id="psua:FLK61_24110"/>
<keyword evidence="1" id="KW-1133">Transmembrane helix</keyword>
<reference evidence="3" key="1">
    <citation type="submission" date="2019-07" db="EMBL/GenBank/DDBJ databases">
        <title>Bacillus alkalisoli sp. nov. isolated from saline soil.</title>
        <authorList>
            <person name="Sun J.-Q."/>
            <person name="Xu L."/>
        </authorList>
    </citation>
    <scope>NUCLEOTIDE SEQUENCE [LARGE SCALE GENOMIC DNA]</scope>
    <source>
        <strain evidence="3">M4U3P1</strain>
    </source>
</reference>
<dbReference type="Proteomes" id="UP000318138">
    <property type="component" value="Chromosome"/>
</dbReference>
<dbReference type="RefSeq" id="WP_176007919.1">
    <property type="nucleotide sequence ID" value="NZ_CP041372.2"/>
</dbReference>
<evidence type="ECO:0000313" key="2">
    <source>
        <dbReference type="EMBL" id="QKS69874.1"/>
    </source>
</evidence>
<feature type="transmembrane region" description="Helical" evidence="1">
    <location>
        <begin position="208"/>
        <end position="227"/>
    </location>
</feature>
<name>A0A859FBF8_9BACI</name>
<evidence type="ECO:0000313" key="3">
    <source>
        <dbReference type="Proteomes" id="UP000318138"/>
    </source>
</evidence>
<proteinExistence type="predicted"/>
<feature type="transmembrane region" description="Helical" evidence="1">
    <location>
        <begin position="46"/>
        <end position="65"/>
    </location>
</feature>
<accession>A0A859FBF8</accession>
<keyword evidence="1" id="KW-0472">Membrane</keyword>
<sequence>MATLRRAWWLSKMELKLSVKNYLTIILLAVIYTFFLRVTIADYLESSFFLVDVLLIFYLVTTPFSTKPKALQYQKVNDGLFATPYFSMLYQLPIKRAAIITSRFIVLYVAIIVSTTFLFTMTYLTSSVLRETIAIPQFLALMLIWICISMAIGGLFPASDPGDKIKRFTMFWSYMTIIIFFVALYIIFPLWFDTGLLNWTIYLANEHTIISIFAFLTLAGLCTWQWFRVALKRLKTIDYLD</sequence>
<organism evidence="2 3">
    <name type="scientific">Paenalkalicoccus suaedae</name>
    <dbReference type="NCBI Taxonomy" id="2592382"/>
    <lineage>
        <taxon>Bacteria</taxon>
        <taxon>Bacillati</taxon>
        <taxon>Bacillota</taxon>
        <taxon>Bacilli</taxon>
        <taxon>Bacillales</taxon>
        <taxon>Bacillaceae</taxon>
        <taxon>Paenalkalicoccus</taxon>
    </lineage>
</organism>
<keyword evidence="3" id="KW-1185">Reference proteome</keyword>